<feature type="compositionally biased region" description="Polar residues" evidence="4">
    <location>
        <begin position="794"/>
        <end position="808"/>
    </location>
</feature>
<dbReference type="Pfam" id="PF07496">
    <property type="entry name" value="zf-CW"/>
    <property type="match status" value="1"/>
</dbReference>
<organism evidence="6 7">
    <name type="scientific">Dorcoceras hygrometricum</name>
    <dbReference type="NCBI Taxonomy" id="472368"/>
    <lineage>
        <taxon>Eukaryota</taxon>
        <taxon>Viridiplantae</taxon>
        <taxon>Streptophyta</taxon>
        <taxon>Embryophyta</taxon>
        <taxon>Tracheophyta</taxon>
        <taxon>Spermatophyta</taxon>
        <taxon>Magnoliopsida</taxon>
        <taxon>eudicotyledons</taxon>
        <taxon>Gunneridae</taxon>
        <taxon>Pentapetalae</taxon>
        <taxon>asterids</taxon>
        <taxon>lamiids</taxon>
        <taxon>Lamiales</taxon>
        <taxon>Gesneriaceae</taxon>
        <taxon>Didymocarpoideae</taxon>
        <taxon>Trichosporeae</taxon>
        <taxon>Loxocarpinae</taxon>
        <taxon>Dorcoceras</taxon>
    </lineage>
</organism>
<feature type="compositionally biased region" description="Basic and acidic residues" evidence="4">
    <location>
        <begin position="1011"/>
        <end position="1020"/>
    </location>
</feature>
<evidence type="ECO:0000256" key="2">
    <source>
        <dbReference type="ARBA" id="ARBA00022771"/>
    </source>
</evidence>
<dbReference type="PANTHER" id="PTHR46524">
    <property type="entry name" value="CW-TYPE ZINC FINGER"/>
    <property type="match status" value="1"/>
</dbReference>
<dbReference type="Proteomes" id="UP000250235">
    <property type="component" value="Unassembled WGS sequence"/>
</dbReference>
<feature type="compositionally biased region" description="Basic and acidic residues" evidence="4">
    <location>
        <begin position="456"/>
        <end position="466"/>
    </location>
</feature>
<dbReference type="PANTHER" id="PTHR46524:SF7">
    <property type="entry name" value="CW-TYPE ZINC FINGER"/>
    <property type="match status" value="1"/>
</dbReference>
<feature type="domain" description="CW-type" evidence="5">
    <location>
        <begin position="609"/>
        <end position="662"/>
    </location>
</feature>
<feature type="compositionally biased region" description="Polar residues" evidence="4">
    <location>
        <begin position="701"/>
        <end position="714"/>
    </location>
</feature>
<dbReference type="PROSITE" id="PS51050">
    <property type="entry name" value="ZF_CW"/>
    <property type="match status" value="1"/>
</dbReference>
<keyword evidence="7" id="KW-1185">Reference proteome</keyword>
<dbReference type="GO" id="GO:0008270">
    <property type="term" value="F:zinc ion binding"/>
    <property type="evidence" value="ECO:0007669"/>
    <property type="project" value="UniProtKB-KW"/>
</dbReference>
<feature type="compositionally biased region" description="Basic and acidic residues" evidence="4">
    <location>
        <begin position="718"/>
        <end position="746"/>
    </location>
</feature>
<feature type="compositionally biased region" description="Low complexity" evidence="4">
    <location>
        <begin position="857"/>
        <end position="870"/>
    </location>
</feature>
<feature type="compositionally biased region" description="Basic and acidic residues" evidence="4">
    <location>
        <begin position="518"/>
        <end position="529"/>
    </location>
</feature>
<feature type="region of interest" description="Disordered" evidence="4">
    <location>
        <begin position="824"/>
        <end position="845"/>
    </location>
</feature>
<evidence type="ECO:0000256" key="1">
    <source>
        <dbReference type="ARBA" id="ARBA00022723"/>
    </source>
</evidence>
<keyword evidence="1" id="KW-0479">Metal-binding</keyword>
<reference evidence="6 7" key="1">
    <citation type="journal article" date="2015" name="Proc. Natl. Acad. Sci. U.S.A.">
        <title>The resurrection genome of Boea hygrometrica: A blueprint for survival of dehydration.</title>
        <authorList>
            <person name="Xiao L."/>
            <person name="Yang G."/>
            <person name="Zhang L."/>
            <person name="Yang X."/>
            <person name="Zhao S."/>
            <person name="Ji Z."/>
            <person name="Zhou Q."/>
            <person name="Hu M."/>
            <person name="Wang Y."/>
            <person name="Chen M."/>
            <person name="Xu Y."/>
            <person name="Jin H."/>
            <person name="Xiao X."/>
            <person name="Hu G."/>
            <person name="Bao F."/>
            <person name="Hu Y."/>
            <person name="Wan P."/>
            <person name="Li L."/>
            <person name="Deng X."/>
            <person name="Kuang T."/>
            <person name="Xiang C."/>
            <person name="Zhu J.K."/>
            <person name="Oliver M.J."/>
            <person name="He Y."/>
        </authorList>
    </citation>
    <scope>NUCLEOTIDE SEQUENCE [LARGE SCALE GENOMIC DNA]</scope>
    <source>
        <strain evidence="7">cv. XS01</strain>
    </source>
</reference>
<evidence type="ECO:0000256" key="3">
    <source>
        <dbReference type="ARBA" id="ARBA00022833"/>
    </source>
</evidence>
<feature type="compositionally biased region" description="Polar residues" evidence="4">
    <location>
        <begin position="1156"/>
        <end position="1165"/>
    </location>
</feature>
<dbReference type="InterPro" id="IPR056406">
    <property type="entry name" value="THD_CWZF3/5/7"/>
</dbReference>
<gene>
    <name evidence="6" type="ORF">F511_11036</name>
</gene>
<proteinExistence type="predicted"/>
<keyword evidence="2" id="KW-0863">Zinc-finger</keyword>
<dbReference type="OrthoDB" id="757982at2759"/>
<protein>
    <recommendedName>
        <fullName evidence="5">CW-type domain-containing protein</fullName>
    </recommendedName>
</protein>
<feature type="region of interest" description="Disordered" evidence="4">
    <location>
        <begin position="999"/>
        <end position="1020"/>
    </location>
</feature>
<feature type="region of interest" description="Disordered" evidence="4">
    <location>
        <begin position="857"/>
        <end position="888"/>
    </location>
</feature>
<feature type="region of interest" description="Disordered" evidence="4">
    <location>
        <begin position="1148"/>
        <end position="1187"/>
    </location>
</feature>
<feature type="region of interest" description="Disordered" evidence="4">
    <location>
        <begin position="280"/>
        <end position="322"/>
    </location>
</feature>
<dbReference type="EMBL" id="KV014882">
    <property type="protein sequence ID" value="KZV21543.1"/>
    <property type="molecule type" value="Genomic_DNA"/>
</dbReference>
<feature type="compositionally biased region" description="Basic and acidic residues" evidence="4">
    <location>
        <begin position="415"/>
        <end position="436"/>
    </location>
</feature>
<feature type="compositionally biased region" description="Polar residues" evidence="4">
    <location>
        <begin position="829"/>
        <end position="845"/>
    </location>
</feature>
<evidence type="ECO:0000313" key="7">
    <source>
        <dbReference type="Proteomes" id="UP000250235"/>
    </source>
</evidence>
<dbReference type="InterPro" id="IPR055300">
    <property type="entry name" value="CWZF3/5/7"/>
</dbReference>
<feature type="region of interest" description="Disordered" evidence="4">
    <location>
        <begin position="786"/>
        <end position="808"/>
    </location>
</feature>
<feature type="region of interest" description="Disordered" evidence="4">
    <location>
        <begin position="415"/>
        <end position="467"/>
    </location>
</feature>
<accession>A0A2Z7AI95</accession>
<dbReference type="InterPro" id="IPR011124">
    <property type="entry name" value="Znf_CW"/>
</dbReference>
<feature type="region of interest" description="Disordered" evidence="4">
    <location>
        <begin position="502"/>
        <end position="549"/>
    </location>
</feature>
<dbReference type="Gene3D" id="3.30.40.100">
    <property type="match status" value="1"/>
</dbReference>
<feature type="region of interest" description="Disordered" evidence="4">
    <location>
        <begin position="698"/>
        <end position="746"/>
    </location>
</feature>
<keyword evidence="3" id="KW-0862">Zinc</keyword>
<evidence type="ECO:0000259" key="5">
    <source>
        <dbReference type="PROSITE" id="PS51050"/>
    </source>
</evidence>
<sequence length="1430" mass="156634">MEEAELEEGEALCCNGVHEDSTIDPDVTLSYIGEKLQDVLGHFQKDFEGGISAENLGAKFGGYGSFLPTYQRSPRWPFCHANTAPEVNKNSTHNSTNWFHSKDLRQNSSASRSVLPTARLHDASGKTMLMGNSLKVDADLPFRHVKESSLNRGVAKKSINTSDQRILKVRIKVGSDNLSVQKKADIDNGLGLVVSPSSLLDERPATGKPSSRNLLDLQEGTPISILQTMTSFYGGLLLSPLSEDLIHLMEKSKLGIIGESELHKMGNEKSGMSCLSIRSDQKVIEQKKRKPSERGSSFTELKNHKSNSDKNNSVSAPKKANETDIDTVECDELVSNALKLPLLSNSPNTNDVLIGMYGNLTSSGMTGKKCLDTEPAQDINRAETLTECLRLSTGLSKSKKGKFISSIASVSLRDVSKSEKAHTSGEYESTETERTKGNSAGEMDPSKHLPFQKEGSVSDKGSKPAVEKSYCGAQRKLKRVPSISSKVAFMSKDKLNVDFSLTSKTGKSSHPDSLMSKNDSHDLQKEKLGDLGFENDDESISGEMSSTGRMKDCQGMVRSESYYHEGLKNTCNKVDSENPHSLEVYSTLDSHGTPPPGHGASYEAPSRMAAPLENWVSCDKCGKWRLLPQGTNPKSLPDKWRCRMLNWLPGMNRCSVREDETTNALRALHHPSTSVQHNENNSLGTSVTVSSVLTHNDNKQESLVSCSDTVMNSKSRSKRESDLDGSRESKPLKENEQFDKGISGHDEASIKAGSSISSLKPQTHAPTSDLCLLHSSIHDNKDAIRKRKGEEHCGSQSHMKPSGYCQQSSGEFVDEMCESDHRKEKKARTFNSRNQQNGPYLSNSQAEDYLKCDRSLVRSSVTPNSSSSKVPDSRKHRTGAQEVKGSPVESVSSYPLRVYNADKATTIRKNLIGKDLQDSNFLTGMNPKRFPADEDDRGNDETGIVKRDADVCDIPLGQDNHSASEKYSFEQCQIDGKSNAGLAHGNISHLKKREKGLASHIDNTRTSGSDSGKEKIKASESSRDYLYHGCDEKYKNRNNKLDDESSLPGMAETFVCKRDTARGTLIKSRAARGQMKYEGHDGQEVNDKILRKKCDQVEVNGNSNSLSLSLLARIQTETVAKLQPVFGSQKQNVEKSAFGNGDALKASRHSIKPENHSVQTSSSKNPKLLKAQDAQVPSPVRRHSNSHAANDALKEAKDLKHLADRLKHSGSGESNGLYFQASLKFLYAASILESGNTEGSKLNDVHSMNIYSSTAKLCEFCAHEYEKSKDMAAAALAYKCTEVAYMRVVYSSHSRASRDRDDLQASLQIFPTGESPSSSASDVDNLNHASTDGSACLTKVVGSPQVSGNQVITSQNRSSFLRLLNFAQDTTFALEASRKSRNAYGVAVSKLGETLPKDGITALRKALDFNFQDVQGLLRLVRVSMEAINS</sequence>
<dbReference type="Pfam" id="PF24756">
    <property type="entry name" value="THD_CWZF3-5-7"/>
    <property type="match status" value="1"/>
</dbReference>
<evidence type="ECO:0000256" key="4">
    <source>
        <dbReference type="SAM" id="MobiDB-lite"/>
    </source>
</evidence>
<name>A0A2Z7AI95_9LAMI</name>
<evidence type="ECO:0000313" key="6">
    <source>
        <dbReference type="EMBL" id="KZV21543.1"/>
    </source>
</evidence>